<evidence type="ECO:0000256" key="6">
    <source>
        <dbReference type="ARBA" id="ARBA00023203"/>
    </source>
</evidence>
<dbReference type="InterPro" id="IPR036322">
    <property type="entry name" value="WD40_repeat_dom_sf"/>
</dbReference>
<dbReference type="InterPro" id="IPR015943">
    <property type="entry name" value="WD40/YVTN_repeat-like_dom_sf"/>
</dbReference>
<keyword evidence="4 9" id="KW-0853">WD repeat</keyword>
<evidence type="ECO:0000256" key="1">
    <source>
        <dbReference type="ARBA" id="ARBA00004245"/>
    </source>
</evidence>
<evidence type="ECO:0000259" key="10">
    <source>
        <dbReference type="Pfam" id="PF12894"/>
    </source>
</evidence>
<evidence type="ECO:0000256" key="8">
    <source>
        <dbReference type="PIRNR" id="PIRNR038093"/>
    </source>
</evidence>
<comment type="subcellular location">
    <subcellularLocation>
        <location evidence="1">Cytoplasm</location>
        <location evidence="1">Cytoskeleton</location>
    </subcellularLocation>
</comment>
<evidence type="ECO:0000313" key="11">
    <source>
        <dbReference type="EMBL" id="CAG5083471.1"/>
    </source>
</evidence>
<keyword evidence="12" id="KW-1185">Reference proteome</keyword>
<evidence type="ECO:0000256" key="4">
    <source>
        <dbReference type="ARBA" id="ARBA00022574"/>
    </source>
</evidence>
<name>A0ABN7RQA9_OIKDI</name>
<evidence type="ECO:0000256" key="5">
    <source>
        <dbReference type="ARBA" id="ARBA00022737"/>
    </source>
</evidence>
<dbReference type="Pfam" id="PF00400">
    <property type="entry name" value="WD40"/>
    <property type="match status" value="1"/>
</dbReference>
<organism evidence="11 12">
    <name type="scientific">Oikopleura dioica</name>
    <name type="common">Tunicate</name>
    <dbReference type="NCBI Taxonomy" id="34765"/>
    <lineage>
        <taxon>Eukaryota</taxon>
        <taxon>Metazoa</taxon>
        <taxon>Chordata</taxon>
        <taxon>Tunicata</taxon>
        <taxon>Appendicularia</taxon>
        <taxon>Copelata</taxon>
        <taxon>Oikopleuridae</taxon>
        <taxon>Oikopleura</taxon>
    </lineage>
</organism>
<reference evidence="11 12" key="1">
    <citation type="submission" date="2021-04" db="EMBL/GenBank/DDBJ databases">
        <authorList>
            <person name="Bliznina A."/>
        </authorList>
    </citation>
    <scope>NUCLEOTIDE SEQUENCE [LARGE SCALE GENOMIC DNA]</scope>
</reference>
<dbReference type="InterPro" id="IPR017383">
    <property type="entry name" value="ARPC1"/>
</dbReference>
<dbReference type="InterPro" id="IPR001680">
    <property type="entry name" value="WD40_rpt"/>
</dbReference>
<dbReference type="PROSITE" id="PS50294">
    <property type="entry name" value="WD_REPEATS_REGION"/>
    <property type="match status" value="1"/>
</dbReference>
<gene>
    <name evidence="11" type="ORF">OKIOD_LOCUS1943</name>
</gene>
<evidence type="ECO:0000256" key="2">
    <source>
        <dbReference type="ARBA" id="ARBA00006260"/>
    </source>
</evidence>
<evidence type="ECO:0000256" key="7">
    <source>
        <dbReference type="ARBA" id="ARBA00023212"/>
    </source>
</evidence>
<comment type="function">
    <text evidence="8">Functions as component of the Arp2/3 complex which is involved in regulation of actin polymerization and together with an activating nucleation-promoting factor (NPF) mediates the formation of branched actin networks.</text>
</comment>
<proteinExistence type="inferred from homology"/>
<sequence length="366" mass="40079">MAATALQSQFSTRPISCFSFNADRSKVALSLNDPVIYIFKHTGAGKWAKTDELREHTGKVTGVSWAPKSNQIVSCGADRNAYVWKQNNEGVWKQVMVLIRVQRGAITVKWSPQENKFAIGTAARLISICYYEASNDWWVCKHIKKPIRSSVLSLSWHPNNILLAAGTSDFKCRVFSTYLKEIEEKPAATSWGKKMSFANLMGEFGTGVGGWIHGCSFSDDGERLAFIGHDSTVSFVQGGMESSIATKTQFLPFTDCTWISPNAVVAVGFDCNPMVFNLQGPGFFFSNKCDDSDKKSGGSVLSGRAMFQAMDRMASSTSSETIKTKHKNTILSVSRTADGFATGGADGQIIQWNVNALASKFSSMKL</sequence>
<comment type="similarity">
    <text evidence="2 8">Belongs to the WD repeat ARPC1 family.</text>
</comment>
<accession>A0ABN7RQA9</accession>
<dbReference type="PANTHER" id="PTHR10709">
    <property type="entry name" value="ACTIN-RELATED PROTEIN 2/3 COMPLEX SUBUNIT 1"/>
    <property type="match status" value="1"/>
</dbReference>
<protein>
    <recommendedName>
        <fullName evidence="8">Actin-related protein 2/3 complex subunit</fullName>
    </recommendedName>
</protein>
<dbReference type="PANTHER" id="PTHR10709:SF2">
    <property type="entry name" value="ACTIN-RELATED PROTEIN 2_3 COMPLEX SUBUNIT"/>
    <property type="match status" value="1"/>
</dbReference>
<dbReference type="EMBL" id="OU015568">
    <property type="protein sequence ID" value="CAG5083471.1"/>
    <property type="molecule type" value="Genomic_DNA"/>
</dbReference>
<dbReference type="SUPFAM" id="SSF50978">
    <property type="entry name" value="WD40 repeat-like"/>
    <property type="match status" value="1"/>
</dbReference>
<feature type="repeat" description="WD" evidence="9">
    <location>
        <begin position="53"/>
        <end position="85"/>
    </location>
</feature>
<evidence type="ECO:0000313" key="12">
    <source>
        <dbReference type="Proteomes" id="UP001158576"/>
    </source>
</evidence>
<keyword evidence="6 8" id="KW-0009">Actin-binding</keyword>
<evidence type="ECO:0000256" key="9">
    <source>
        <dbReference type="PROSITE-ProRule" id="PRU00221"/>
    </source>
</evidence>
<keyword evidence="5" id="KW-0677">Repeat</keyword>
<dbReference type="Proteomes" id="UP001158576">
    <property type="component" value="Chromosome PAR"/>
</dbReference>
<keyword evidence="7 8" id="KW-0206">Cytoskeleton</keyword>
<keyword evidence="3 8" id="KW-0963">Cytoplasm</keyword>
<feature type="domain" description="Anaphase-promoting complex subunit 4-like WD40" evidence="10">
    <location>
        <begin position="108"/>
        <end position="185"/>
    </location>
</feature>
<dbReference type="PIRSF" id="PIRSF038093">
    <property type="entry name" value="ARP2/3_su1"/>
    <property type="match status" value="1"/>
</dbReference>
<dbReference type="InterPro" id="IPR024977">
    <property type="entry name" value="Apc4-like_WD40_dom"/>
</dbReference>
<dbReference type="SMART" id="SM00320">
    <property type="entry name" value="WD40"/>
    <property type="match status" value="6"/>
</dbReference>
<dbReference type="Gene3D" id="2.130.10.10">
    <property type="entry name" value="YVTN repeat-like/Quinoprotein amine dehydrogenase"/>
    <property type="match status" value="1"/>
</dbReference>
<dbReference type="Pfam" id="PF12894">
    <property type="entry name" value="ANAPC4_WD40"/>
    <property type="match status" value="1"/>
</dbReference>
<evidence type="ECO:0000256" key="3">
    <source>
        <dbReference type="ARBA" id="ARBA00022490"/>
    </source>
</evidence>
<dbReference type="PROSITE" id="PS50082">
    <property type="entry name" value="WD_REPEATS_2"/>
    <property type="match status" value="1"/>
</dbReference>